<keyword evidence="1" id="KW-0812">Transmembrane</keyword>
<proteinExistence type="predicted"/>
<gene>
    <name evidence="2" type="ORF">VLL09_03840</name>
</gene>
<evidence type="ECO:0000313" key="2">
    <source>
        <dbReference type="EMBL" id="WRO08031.1"/>
    </source>
</evidence>
<name>A0AB38ZBQ7_9CHLR</name>
<keyword evidence="1" id="KW-1133">Transmembrane helix</keyword>
<evidence type="ECO:0000256" key="1">
    <source>
        <dbReference type="SAM" id="Phobius"/>
    </source>
</evidence>
<evidence type="ECO:0000313" key="3">
    <source>
        <dbReference type="Proteomes" id="UP001327986"/>
    </source>
</evidence>
<accession>A0AB38ZBQ7</accession>
<reference evidence="2" key="1">
    <citation type="submission" date="2023-12" db="EMBL/GenBank/DDBJ databases">
        <title>Isolation of organohalide respiring bacteria Dehalococcoides mccartyi strain GPTCE1 in groundwater collected near a chemical plant in Suzhou, China.</title>
        <authorList>
            <person name="Liu G."/>
        </authorList>
    </citation>
    <scope>NUCLEOTIDE SEQUENCE</scope>
    <source>
        <strain evidence="2">GPTCE1</strain>
    </source>
</reference>
<sequence>MEQTKKSGGKEIGRGQNITVVVMVSVITLLAIAVIFMKVAGIELYA</sequence>
<dbReference type="AlphaFoldDB" id="A0AB38ZBQ7"/>
<organism evidence="2 3">
    <name type="scientific">Dehalococcoides mccartyi</name>
    <dbReference type="NCBI Taxonomy" id="61435"/>
    <lineage>
        <taxon>Bacteria</taxon>
        <taxon>Bacillati</taxon>
        <taxon>Chloroflexota</taxon>
        <taxon>Dehalococcoidia</taxon>
        <taxon>Dehalococcoidales</taxon>
        <taxon>Dehalococcoidaceae</taxon>
        <taxon>Dehalococcoides</taxon>
    </lineage>
</organism>
<feature type="transmembrane region" description="Helical" evidence="1">
    <location>
        <begin position="20"/>
        <end position="40"/>
    </location>
</feature>
<dbReference type="Proteomes" id="UP001327986">
    <property type="component" value="Chromosome"/>
</dbReference>
<protein>
    <submittedName>
        <fullName evidence="2">Uncharacterized protein</fullName>
    </submittedName>
</protein>
<dbReference type="EMBL" id="CP141531">
    <property type="protein sequence ID" value="WRO08031.1"/>
    <property type="molecule type" value="Genomic_DNA"/>
</dbReference>
<keyword evidence="1" id="KW-0472">Membrane</keyword>
<dbReference type="RefSeq" id="WP_193744896.1">
    <property type="nucleotide sequence ID" value="NZ_CP141531.1"/>
</dbReference>